<dbReference type="GO" id="GO:0140662">
    <property type="term" value="F:ATP-dependent protein folding chaperone"/>
    <property type="evidence" value="ECO:0007669"/>
    <property type="project" value="InterPro"/>
</dbReference>
<dbReference type="InterPro" id="IPR013126">
    <property type="entry name" value="Hsp_70_fam"/>
</dbReference>
<keyword evidence="3" id="KW-0067">ATP-binding</keyword>
<keyword evidence="6" id="KW-1185">Reference proteome</keyword>
<evidence type="ECO:0000313" key="6">
    <source>
        <dbReference type="Proteomes" id="UP000230423"/>
    </source>
</evidence>
<evidence type="ECO:0000259" key="4">
    <source>
        <dbReference type="PROSITE" id="PS50835"/>
    </source>
</evidence>
<evidence type="ECO:0000313" key="5">
    <source>
        <dbReference type="EMBL" id="PIO71054.1"/>
    </source>
</evidence>
<reference evidence="5 6" key="1">
    <citation type="submission" date="2015-09" db="EMBL/GenBank/DDBJ databases">
        <title>Draft genome of the parasitic nematode Teladorsagia circumcincta isolate WARC Sus (inbred).</title>
        <authorList>
            <person name="Mitreva M."/>
        </authorList>
    </citation>
    <scope>NUCLEOTIDE SEQUENCE [LARGE SCALE GENOMIC DNA]</scope>
    <source>
        <strain evidence="5 6">S</strain>
    </source>
</reference>
<evidence type="ECO:0000256" key="1">
    <source>
        <dbReference type="ARBA" id="ARBA00007381"/>
    </source>
</evidence>
<dbReference type="Gene3D" id="3.30.420.40">
    <property type="match status" value="2"/>
</dbReference>
<feature type="domain" description="Ig-like" evidence="4">
    <location>
        <begin position="328"/>
        <end position="385"/>
    </location>
</feature>
<dbReference type="Gene3D" id="3.90.640.10">
    <property type="entry name" value="Actin, Chain A, domain 4"/>
    <property type="match status" value="1"/>
</dbReference>
<proteinExistence type="inferred from homology"/>
<evidence type="ECO:0000256" key="2">
    <source>
        <dbReference type="ARBA" id="ARBA00022741"/>
    </source>
</evidence>
<dbReference type="CDD" id="cd00096">
    <property type="entry name" value="Ig"/>
    <property type="match status" value="1"/>
</dbReference>
<organism evidence="5 6">
    <name type="scientific">Teladorsagia circumcincta</name>
    <name type="common">Brown stomach worm</name>
    <name type="synonym">Ostertagia circumcincta</name>
    <dbReference type="NCBI Taxonomy" id="45464"/>
    <lineage>
        <taxon>Eukaryota</taxon>
        <taxon>Metazoa</taxon>
        <taxon>Ecdysozoa</taxon>
        <taxon>Nematoda</taxon>
        <taxon>Chromadorea</taxon>
        <taxon>Rhabditida</taxon>
        <taxon>Rhabditina</taxon>
        <taxon>Rhabditomorpha</taxon>
        <taxon>Strongyloidea</taxon>
        <taxon>Trichostrongylidae</taxon>
        <taxon>Teladorsagia</taxon>
    </lineage>
</organism>
<dbReference type="SUPFAM" id="SSF53067">
    <property type="entry name" value="Actin-like ATPase domain"/>
    <property type="match status" value="2"/>
</dbReference>
<dbReference type="GO" id="GO:0030968">
    <property type="term" value="P:endoplasmic reticulum unfolded protein response"/>
    <property type="evidence" value="ECO:0007669"/>
    <property type="project" value="TreeGrafter"/>
</dbReference>
<dbReference type="Gene3D" id="3.30.30.30">
    <property type="match status" value="1"/>
</dbReference>
<accession>A0A2G9ULC3</accession>
<sequence length="398" mass="44476">MEVSKTITIHIGQYKKTTGARGQKLFGDAAQQISVRCPASVYGHLLDLVAKHTDHPSVLLFRQRFSHLAVEKHVNESSVVFSIGDMHYPVETLLAMILTNVRDFAETYAEVSLRDVISVPVFFTQAERLTIEKAAEIAKLNLLQLISGGTAAGLNYGVFRRKEVIGTPQRLLIHDMGAGKTVATLVEYKLAKDKYGKEPKMSDLGVGIDRSLGGLEMTTRLRDLLVEKFKQHYKSQEDITTSERSMAILFKEAERLKQVLSANLNYCAQVGSVHEDMDMRVHVTSDEFNQLIDDLTPQVATALVRALEMADFQMYQVSPASVKVRTVWTREGVAIDQAGNGDKYKLYNNDAILEVSNYNPSKDAGEYVCKVFHPISGSTLYRRVTIGKNLLYLREIGL</sequence>
<keyword evidence="2" id="KW-0547">Nucleotide-binding</keyword>
<dbReference type="GO" id="GO:0034663">
    <property type="term" value="C:endoplasmic reticulum chaperone complex"/>
    <property type="evidence" value="ECO:0007669"/>
    <property type="project" value="TreeGrafter"/>
</dbReference>
<dbReference type="InterPro" id="IPR036179">
    <property type="entry name" value="Ig-like_dom_sf"/>
</dbReference>
<comment type="similarity">
    <text evidence="1">Belongs to the heat shock protein 70 family.</text>
</comment>
<dbReference type="InterPro" id="IPR043129">
    <property type="entry name" value="ATPase_NBD"/>
</dbReference>
<dbReference type="OrthoDB" id="10262720at2759"/>
<dbReference type="GO" id="GO:0005524">
    <property type="term" value="F:ATP binding"/>
    <property type="evidence" value="ECO:0007669"/>
    <property type="project" value="UniProtKB-KW"/>
</dbReference>
<name>A0A2G9ULC3_TELCI</name>
<dbReference type="AlphaFoldDB" id="A0A2G9ULC3"/>
<gene>
    <name evidence="5" type="ORF">TELCIR_07058</name>
</gene>
<dbReference type="Pfam" id="PF00012">
    <property type="entry name" value="HSP70"/>
    <property type="match status" value="1"/>
</dbReference>
<dbReference type="EMBL" id="KZ346071">
    <property type="protein sequence ID" value="PIO71054.1"/>
    <property type="molecule type" value="Genomic_DNA"/>
</dbReference>
<dbReference type="PANTHER" id="PTHR45639">
    <property type="entry name" value="HSC70CB, ISOFORM G-RELATED"/>
    <property type="match status" value="1"/>
</dbReference>
<evidence type="ECO:0000256" key="3">
    <source>
        <dbReference type="ARBA" id="ARBA00022840"/>
    </source>
</evidence>
<dbReference type="PANTHER" id="PTHR45639:SF9">
    <property type="entry name" value="HYPOXIA UP-REGULATED PROTEIN 1"/>
    <property type="match status" value="1"/>
</dbReference>
<protein>
    <recommendedName>
        <fullName evidence="4">Ig-like domain-containing protein</fullName>
    </recommendedName>
</protein>
<dbReference type="Proteomes" id="UP000230423">
    <property type="component" value="Unassembled WGS sequence"/>
</dbReference>
<dbReference type="InterPro" id="IPR007110">
    <property type="entry name" value="Ig-like_dom"/>
</dbReference>
<dbReference type="SUPFAM" id="SSF48726">
    <property type="entry name" value="Immunoglobulin"/>
    <property type="match status" value="1"/>
</dbReference>
<dbReference type="FunFam" id="3.30.420.40:FF:000171">
    <property type="entry name" value="Heat shock 70 kDa protein 4"/>
    <property type="match status" value="1"/>
</dbReference>
<dbReference type="PROSITE" id="PS50835">
    <property type="entry name" value="IG_LIKE"/>
    <property type="match status" value="1"/>
</dbReference>